<dbReference type="SMART" id="SM00108">
    <property type="entry name" value="B_lectin"/>
    <property type="match status" value="1"/>
</dbReference>
<dbReference type="InterPro" id="IPR044809">
    <property type="entry name" value="AUF1-like"/>
</dbReference>
<reference evidence="3 4" key="1">
    <citation type="journal article" date="2011" name="Science">
        <title>The Selaginella genome identifies genetic changes associated with the evolution of vascular plants.</title>
        <authorList>
            <person name="Banks J.A."/>
            <person name="Nishiyama T."/>
            <person name="Hasebe M."/>
            <person name="Bowman J.L."/>
            <person name="Gribskov M."/>
            <person name="dePamphilis C."/>
            <person name="Albert V.A."/>
            <person name="Aono N."/>
            <person name="Aoyama T."/>
            <person name="Ambrose B.A."/>
            <person name="Ashton N.W."/>
            <person name="Axtell M.J."/>
            <person name="Barker E."/>
            <person name="Barker M.S."/>
            <person name="Bennetzen J.L."/>
            <person name="Bonawitz N.D."/>
            <person name="Chapple C."/>
            <person name="Cheng C."/>
            <person name="Correa L.G."/>
            <person name="Dacre M."/>
            <person name="DeBarry J."/>
            <person name="Dreyer I."/>
            <person name="Elias M."/>
            <person name="Engstrom E.M."/>
            <person name="Estelle M."/>
            <person name="Feng L."/>
            <person name="Finet C."/>
            <person name="Floyd S.K."/>
            <person name="Frommer W.B."/>
            <person name="Fujita T."/>
            <person name="Gramzow L."/>
            <person name="Gutensohn M."/>
            <person name="Harholt J."/>
            <person name="Hattori M."/>
            <person name="Heyl A."/>
            <person name="Hirai T."/>
            <person name="Hiwatashi Y."/>
            <person name="Ishikawa M."/>
            <person name="Iwata M."/>
            <person name="Karol K.G."/>
            <person name="Koehler B."/>
            <person name="Kolukisaoglu U."/>
            <person name="Kubo M."/>
            <person name="Kurata T."/>
            <person name="Lalonde S."/>
            <person name="Li K."/>
            <person name="Li Y."/>
            <person name="Litt A."/>
            <person name="Lyons E."/>
            <person name="Manning G."/>
            <person name="Maruyama T."/>
            <person name="Michael T.P."/>
            <person name="Mikami K."/>
            <person name="Miyazaki S."/>
            <person name="Morinaga S."/>
            <person name="Murata T."/>
            <person name="Mueller-Roeber B."/>
            <person name="Nelson D.R."/>
            <person name="Obara M."/>
            <person name="Oguri Y."/>
            <person name="Olmstead R.G."/>
            <person name="Onodera N."/>
            <person name="Petersen B.L."/>
            <person name="Pils B."/>
            <person name="Prigge M."/>
            <person name="Rensing S.A."/>
            <person name="Riano-Pachon D.M."/>
            <person name="Roberts A.W."/>
            <person name="Sato Y."/>
            <person name="Scheller H.V."/>
            <person name="Schulz B."/>
            <person name="Schulz C."/>
            <person name="Shakirov E.V."/>
            <person name="Shibagaki N."/>
            <person name="Shinohara N."/>
            <person name="Shippen D.E."/>
            <person name="Soerensen I."/>
            <person name="Sotooka R."/>
            <person name="Sugimoto N."/>
            <person name="Sugita M."/>
            <person name="Sumikawa N."/>
            <person name="Tanurdzic M."/>
            <person name="Theissen G."/>
            <person name="Ulvskov P."/>
            <person name="Wakazuki S."/>
            <person name="Weng J.K."/>
            <person name="Willats W.W."/>
            <person name="Wipf D."/>
            <person name="Wolf P.G."/>
            <person name="Yang L."/>
            <person name="Zimmer A.D."/>
            <person name="Zhu Q."/>
            <person name="Mitros T."/>
            <person name="Hellsten U."/>
            <person name="Loque D."/>
            <person name="Otillar R."/>
            <person name="Salamov A."/>
            <person name="Schmutz J."/>
            <person name="Shapiro H."/>
            <person name="Lindquist E."/>
            <person name="Lucas S."/>
            <person name="Rokhsar D."/>
            <person name="Grigoriev I.V."/>
        </authorList>
    </citation>
    <scope>NUCLEOTIDE SEQUENCE [LARGE SCALE GENOMIC DNA]</scope>
</reference>
<feature type="compositionally biased region" description="Acidic residues" evidence="1">
    <location>
        <begin position="721"/>
        <end position="755"/>
    </location>
</feature>
<name>D8R8A7_SELML</name>
<organism evidence="4">
    <name type="scientific">Selaginella moellendorffii</name>
    <name type="common">Spikemoss</name>
    <dbReference type="NCBI Taxonomy" id="88036"/>
    <lineage>
        <taxon>Eukaryota</taxon>
        <taxon>Viridiplantae</taxon>
        <taxon>Streptophyta</taxon>
        <taxon>Embryophyta</taxon>
        <taxon>Tracheophyta</taxon>
        <taxon>Lycopodiopsida</taxon>
        <taxon>Selaginellales</taxon>
        <taxon>Selaginellaceae</taxon>
        <taxon>Selaginella</taxon>
    </lineage>
</organism>
<dbReference type="InterPro" id="IPR055411">
    <property type="entry name" value="LRR_FXL15/At3g58940/PEG3-like"/>
</dbReference>
<dbReference type="Gene3D" id="3.80.10.10">
    <property type="entry name" value="Ribonuclease Inhibitor"/>
    <property type="match status" value="1"/>
</dbReference>
<dbReference type="PROSITE" id="PS50927">
    <property type="entry name" value="BULB_LECTIN"/>
    <property type="match status" value="1"/>
</dbReference>
<dbReference type="Gene3D" id="1.20.1280.50">
    <property type="match status" value="1"/>
</dbReference>
<dbReference type="SUPFAM" id="SSF51110">
    <property type="entry name" value="alpha-D-mannose-specific plant lectins"/>
    <property type="match status" value="1"/>
</dbReference>
<sequence length="755" mass="84366">MDRFVLMTAITIYLSTRGKAVDILDKGIPRRIVPSFRIVVVSGLATLVNTINLGRHMPRSFSDTVIVNGQECFLRLWFFTAGCDATAGNPDADAMQGFELVRAFHDLHDVVSDALIEWGYSYITAIDGRFGMEYALKEANEELEVAREGAPVIVHGGQACYPYSNMIQSGPKARRYSRLTPGSYLVSRNGLYMLVLGFDCNLELMERNIVVWRPPILIGATRNCYLRVRLDGRVVFENESVCLWTIDSGVVSGELVSSVLVLQNDRNLVLYRSDEQVAVWASNTGMRGNASREAVMAPAKDYFQALPDALVCRIFGEIGPLHKIAPCRLVCHRWRMLFRGVDYLDFSCADLVKKVKKDAKRVPLLESFIGRTIGATTCGVQDLHITGPEFGVGAVCMWLRAVNSTLECLTLEEDGEGFVQMGNKLLEIFKCQLLKEVSLSYYQIDRVPGEATPLKRLTSFTLNDVCITDEALEGIMELCPVLNYLDICDCSGLRSPYIRHTELTTIFLSFQEALTVFTLSARGEKDPKVEVICVKWVTKLVVKASGVGKIVVRSPCVIGLPRGSSLEKLVLESSEEGEWTLPDVAAAIGGLEKTAIKSVAIPAALNKIEKVAPLKFFGCMANWSGLEIGGDLFKCLRCCRMEELPELPLKRIVIHMPWVDEKSLEVLNNLVRRCALLEKLSICVKDKSKGWKFADGLLKLQRTMKQVEITLSEERDAQSEPSDDKDEENEDERIDEDEEDEDEDDDQDDEDEDDE</sequence>
<dbReference type="InterPro" id="IPR036047">
    <property type="entry name" value="F-box-like_dom_sf"/>
</dbReference>
<evidence type="ECO:0000259" key="2">
    <source>
        <dbReference type="PROSITE" id="PS50927"/>
    </source>
</evidence>
<dbReference type="Pfam" id="PF24758">
    <property type="entry name" value="LRR_At5g56370"/>
    <property type="match status" value="1"/>
</dbReference>
<dbReference type="Proteomes" id="UP000001514">
    <property type="component" value="Unassembled WGS sequence"/>
</dbReference>
<protein>
    <recommendedName>
        <fullName evidence="2">Bulb-type lectin domain-containing protein</fullName>
    </recommendedName>
</protein>
<dbReference type="EMBL" id="GL377573">
    <property type="protein sequence ID" value="EFJ31665.1"/>
    <property type="molecule type" value="Genomic_DNA"/>
</dbReference>
<dbReference type="HOGENOM" id="CLU_370245_0_0_1"/>
<accession>D8R8A7</accession>
<dbReference type="eggNOG" id="ENOG502SWZN">
    <property type="taxonomic scope" value="Eukaryota"/>
</dbReference>
<feature type="region of interest" description="Disordered" evidence="1">
    <location>
        <begin position="709"/>
        <end position="755"/>
    </location>
</feature>
<dbReference type="PANTHER" id="PTHR31215">
    <property type="entry name" value="OS05G0510400 PROTEIN-RELATED"/>
    <property type="match status" value="1"/>
</dbReference>
<dbReference type="SUPFAM" id="SSF52047">
    <property type="entry name" value="RNI-like"/>
    <property type="match status" value="1"/>
</dbReference>
<evidence type="ECO:0000313" key="4">
    <source>
        <dbReference type="Proteomes" id="UP000001514"/>
    </source>
</evidence>
<dbReference type="Gramene" id="EFJ31665">
    <property type="protein sequence ID" value="EFJ31665"/>
    <property type="gene ID" value="SELMODRAFT_439920"/>
</dbReference>
<dbReference type="SUPFAM" id="SSF81383">
    <property type="entry name" value="F-box domain"/>
    <property type="match status" value="1"/>
</dbReference>
<dbReference type="Gene3D" id="2.90.10.10">
    <property type="entry name" value="Bulb-type lectin domain"/>
    <property type="match status" value="2"/>
</dbReference>
<dbReference type="AlphaFoldDB" id="D8R8A7"/>
<evidence type="ECO:0000256" key="1">
    <source>
        <dbReference type="SAM" id="MobiDB-lite"/>
    </source>
</evidence>
<evidence type="ECO:0000313" key="3">
    <source>
        <dbReference type="EMBL" id="EFJ31665.1"/>
    </source>
</evidence>
<dbReference type="InterPro" id="IPR001480">
    <property type="entry name" value="Bulb-type_lectin_dom"/>
</dbReference>
<gene>
    <name evidence="3" type="ORF">SELMODRAFT_439920</name>
</gene>
<dbReference type="KEGG" id="smo:SELMODRAFT_439920"/>
<proteinExistence type="predicted"/>
<dbReference type="InParanoid" id="D8R8A7"/>
<keyword evidence="4" id="KW-1185">Reference proteome</keyword>
<feature type="domain" description="Bulb-type lectin" evidence="2">
    <location>
        <begin position="170"/>
        <end position="283"/>
    </location>
</feature>
<dbReference type="InterPro" id="IPR032675">
    <property type="entry name" value="LRR_dom_sf"/>
</dbReference>
<dbReference type="InterPro" id="IPR036426">
    <property type="entry name" value="Bulb-type_lectin_dom_sf"/>
</dbReference>